<evidence type="ECO:0000313" key="1">
    <source>
        <dbReference type="EMBL" id="EYC18353.1"/>
    </source>
</evidence>
<reference evidence="2" key="1">
    <citation type="journal article" date="2015" name="Nat. Genet.">
        <title>The genome and transcriptome of the zoonotic hookworm Ancylostoma ceylanicum identify infection-specific gene families.</title>
        <authorList>
            <person name="Schwarz E.M."/>
            <person name="Hu Y."/>
            <person name="Antoshechkin I."/>
            <person name="Miller M.M."/>
            <person name="Sternberg P.W."/>
            <person name="Aroian R.V."/>
        </authorList>
    </citation>
    <scope>NUCLEOTIDE SEQUENCE</scope>
    <source>
        <strain evidence="2">HY135</strain>
    </source>
</reference>
<dbReference type="AlphaFoldDB" id="A0A016UV52"/>
<accession>A0A016UV52</accession>
<name>A0A016UV52_9BILA</name>
<dbReference type="EMBL" id="JARK01001364">
    <property type="protein sequence ID" value="EYC18353.1"/>
    <property type="molecule type" value="Genomic_DNA"/>
</dbReference>
<keyword evidence="2" id="KW-1185">Reference proteome</keyword>
<organism evidence="1 2">
    <name type="scientific">Ancylostoma ceylanicum</name>
    <dbReference type="NCBI Taxonomy" id="53326"/>
    <lineage>
        <taxon>Eukaryota</taxon>
        <taxon>Metazoa</taxon>
        <taxon>Ecdysozoa</taxon>
        <taxon>Nematoda</taxon>
        <taxon>Chromadorea</taxon>
        <taxon>Rhabditida</taxon>
        <taxon>Rhabditina</taxon>
        <taxon>Rhabditomorpha</taxon>
        <taxon>Strongyloidea</taxon>
        <taxon>Ancylostomatidae</taxon>
        <taxon>Ancylostomatinae</taxon>
        <taxon>Ancylostoma</taxon>
    </lineage>
</organism>
<evidence type="ECO:0000313" key="2">
    <source>
        <dbReference type="Proteomes" id="UP000024635"/>
    </source>
</evidence>
<gene>
    <name evidence="1" type="primary">Acey_s0028.g1812</name>
    <name evidence="1" type="ORF">Y032_0028g1812</name>
</gene>
<dbReference type="OrthoDB" id="5887970at2759"/>
<comment type="caution">
    <text evidence="1">The sequence shown here is derived from an EMBL/GenBank/DDBJ whole genome shotgun (WGS) entry which is preliminary data.</text>
</comment>
<dbReference type="Proteomes" id="UP000024635">
    <property type="component" value="Unassembled WGS sequence"/>
</dbReference>
<protein>
    <submittedName>
        <fullName evidence="1">Uncharacterized protein</fullName>
    </submittedName>
</protein>
<sequence length="72" mass="8443">MKDEIGGAQHLWDGWHLVKWFGNNLRKEAKNKGCIPHSVWYEKMKTNVRTAIEVERDTREGHQMRPPSLGRS</sequence>
<proteinExistence type="predicted"/>